<proteinExistence type="predicted"/>
<dbReference type="InParanoid" id="A0A2K2D6F6"/>
<organism evidence="1">
    <name type="scientific">Brachypodium distachyon</name>
    <name type="common">Purple false brome</name>
    <name type="synonym">Trachynia distachya</name>
    <dbReference type="NCBI Taxonomy" id="15368"/>
    <lineage>
        <taxon>Eukaryota</taxon>
        <taxon>Viridiplantae</taxon>
        <taxon>Streptophyta</taxon>
        <taxon>Embryophyta</taxon>
        <taxon>Tracheophyta</taxon>
        <taxon>Spermatophyta</taxon>
        <taxon>Magnoliopsida</taxon>
        <taxon>Liliopsida</taxon>
        <taxon>Poales</taxon>
        <taxon>Poaceae</taxon>
        <taxon>BOP clade</taxon>
        <taxon>Pooideae</taxon>
        <taxon>Stipodae</taxon>
        <taxon>Brachypodieae</taxon>
        <taxon>Brachypodium</taxon>
    </lineage>
</organism>
<dbReference type="SUPFAM" id="SSF49599">
    <property type="entry name" value="TRAF domain-like"/>
    <property type="match status" value="1"/>
</dbReference>
<dbReference type="ExpressionAtlas" id="A0A2K2D6F6">
    <property type="expression patterns" value="baseline"/>
</dbReference>
<gene>
    <name evidence="1" type="ORF">BRADI_2g01654v3</name>
</gene>
<name>A0A2K2D6F6_BRADI</name>
<keyword evidence="3" id="KW-1185">Reference proteome</keyword>
<evidence type="ECO:0008006" key="4">
    <source>
        <dbReference type="Google" id="ProtNLM"/>
    </source>
</evidence>
<evidence type="ECO:0000313" key="1">
    <source>
        <dbReference type="EMBL" id="PNT69862.1"/>
    </source>
</evidence>
<accession>A0A2K2D6F6</accession>
<dbReference type="AlphaFoldDB" id="A0A2K2D6F6"/>
<reference evidence="1" key="2">
    <citation type="submission" date="2017-06" db="EMBL/GenBank/DDBJ databases">
        <title>WGS assembly of Brachypodium distachyon.</title>
        <authorList>
            <consortium name="The International Brachypodium Initiative"/>
            <person name="Lucas S."/>
            <person name="Harmon-Smith M."/>
            <person name="Lail K."/>
            <person name="Tice H."/>
            <person name="Grimwood J."/>
            <person name="Bruce D."/>
            <person name="Barry K."/>
            <person name="Shu S."/>
            <person name="Lindquist E."/>
            <person name="Wang M."/>
            <person name="Pitluck S."/>
            <person name="Vogel J.P."/>
            <person name="Garvin D.F."/>
            <person name="Mockler T.C."/>
            <person name="Schmutz J."/>
            <person name="Rokhsar D."/>
            <person name="Bevan M.W."/>
        </authorList>
    </citation>
    <scope>NUCLEOTIDE SEQUENCE</scope>
    <source>
        <strain evidence="1">Bd21</strain>
    </source>
</reference>
<reference evidence="2" key="3">
    <citation type="submission" date="2018-08" db="UniProtKB">
        <authorList>
            <consortium name="EnsemblPlants"/>
        </authorList>
    </citation>
    <scope>IDENTIFICATION</scope>
    <source>
        <strain evidence="2">cv. Bd21</strain>
    </source>
</reference>
<dbReference type="InterPro" id="IPR044286">
    <property type="entry name" value="SINL_plant"/>
</dbReference>
<dbReference type="EMBL" id="CM000881">
    <property type="protein sequence ID" value="PNT69862.1"/>
    <property type="molecule type" value="Genomic_DNA"/>
</dbReference>
<dbReference type="PANTHER" id="PTHR46632:SF34">
    <property type="entry name" value="SIAH-TYPE DOMAIN-CONTAINING PROTEIN"/>
    <property type="match status" value="1"/>
</dbReference>
<dbReference type="Gramene" id="PNT69862">
    <property type="protein sequence ID" value="PNT69862"/>
    <property type="gene ID" value="BRADI_2g01654v3"/>
</dbReference>
<protein>
    <recommendedName>
        <fullName evidence="4">SIAH-type domain-containing protein</fullName>
    </recommendedName>
</protein>
<evidence type="ECO:0000313" key="2">
    <source>
        <dbReference type="EnsemblPlants" id="PNT69862"/>
    </source>
</evidence>
<dbReference type="Proteomes" id="UP000008810">
    <property type="component" value="Chromosome 2"/>
</dbReference>
<evidence type="ECO:0000313" key="3">
    <source>
        <dbReference type="Proteomes" id="UP000008810"/>
    </source>
</evidence>
<sequence>MGNTENADATAAVENAAVETEEEDFCYCPKPGCLFEGGPTAVVVEHLTDAHAHPIYDVVTYGQPWNFTLQLSWPWDVVFGVGEDERCAFFVLLQEQEAAPGGSGASNVSVSLKVCVREEEDADYVGPQPLYRCKMTLEDKITAQPAFRERVHLDVPQDMILSGGETLAVSIRIDQFLPAPRPKRARRLPARLASGDWVY</sequence>
<reference evidence="1 2" key="1">
    <citation type="journal article" date="2010" name="Nature">
        <title>Genome sequencing and analysis of the model grass Brachypodium distachyon.</title>
        <authorList>
            <consortium name="International Brachypodium Initiative"/>
        </authorList>
    </citation>
    <scope>NUCLEOTIDE SEQUENCE [LARGE SCALE GENOMIC DNA]</scope>
    <source>
        <strain evidence="1 2">Bd21</strain>
    </source>
</reference>
<dbReference type="EnsemblPlants" id="PNT69862">
    <property type="protein sequence ID" value="PNT69862"/>
    <property type="gene ID" value="BRADI_2g01654v3"/>
</dbReference>
<dbReference type="PANTHER" id="PTHR46632">
    <property type="entry name" value="E3 UBIQUITIN-PROTEIN LIGASE SINA-LIKE 4"/>
    <property type="match status" value="1"/>
</dbReference>